<reference evidence="1" key="1">
    <citation type="submission" date="2022-04" db="EMBL/GenBank/DDBJ databases">
        <title>Genome of the entomopathogenic fungus Entomophthora muscae.</title>
        <authorList>
            <person name="Elya C."/>
            <person name="Lovett B.R."/>
            <person name="Lee E."/>
            <person name="Macias A.M."/>
            <person name="Hajek A.E."/>
            <person name="De Bivort B.L."/>
            <person name="Kasson M.T."/>
            <person name="De Fine Licht H.H."/>
            <person name="Stajich J.E."/>
        </authorList>
    </citation>
    <scope>NUCLEOTIDE SEQUENCE</scope>
    <source>
        <strain evidence="1">Berkeley</strain>
    </source>
</reference>
<dbReference type="EMBL" id="QTSX02002197">
    <property type="protein sequence ID" value="KAJ9077454.1"/>
    <property type="molecule type" value="Genomic_DNA"/>
</dbReference>
<sequence>MALYSLGANGMGQLGLGHCDDIDKAQKVQLPFEFSGSPKAMVCGGNHTLVMDSTCQVFVSGSNGKGRLFLSQNISQLETFAKIGKETNIVGIGAGFEHSCLITNQEVVSHGSNSFNQLGCSEKACSSRLCLAEVPLAVSCGPRTTCVIAESGQVWCWGKGHLPSKMEVPPAVKVRQGFHHTVVLTREGLIFTSGKNTFGQRGTSGQSTIEQVFGIDGAVVDIQVGWHHCLALTACGNVWGWGRNDKGQLNDNKGHISFPVLIPLPGLVKQIACGAEHSVVLTEDSKVYAWGWNEHGNCGQSSQSKPLCLPSKPLQIAAGYGFTLVWCCS</sequence>
<protein>
    <submittedName>
        <fullName evidence="1">Uncharacterized protein</fullName>
    </submittedName>
</protein>
<gene>
    <name evidence="1" type="ORF">DSO57_1016580</name>
</gene>
<organism evidence="1 2">
    <name type="scientific">Entomophthora muscae</name>
    <dbReference type="NCBI Taxonomy" id="34485"/>
    <lineage>
        <taxon>Eukaryota</taxon>
        <taxon>Fungi</taxon>
        <taxon>Fungi incertae sedis</taxon>
        <taxon>Zoopagomycota</taxon>
        <taxon>Entomophthoromycotina</taxon>
        <taxon>Entomophthoromycetes</taxon>
        <taxon>Entomophthorales</taxon>
        <taxon>Entomophthoraceae</taxon>
        <taxon>Entomophthora</taxon>
    </lineage>
</organism>
<evidence type="ECO:0000313" key="1">
    <source>
        <dbReference type="EMBL" id="KAJ9077454.1"/>
    </source>
</evidence>
<dbReference type="Proteomes" id="UP001165960">
    <property type="component" value="Unassembled WGS sequence"/>
</dbReference>
<accession>A0ACC2TRS1</accession>
<comment type="caution">
    <text evidence="1">The sequence shown here is derived from an EMBL/GenBank/DDBJ whole genome shotgun (WGS) entry which is preliminary data.</text>
</comment>
<proteinExistence type="predicted"/>
<evidence type="ECO:0000313" key="2">
    <source>
        <dbReference type="Proteomes" id="UP001165960"/>
    </source>
</evidence>
<keyword evidence="2" id="KW-1185">Reference proteome</keyword>
<name>A0ACC2TRS1_9FUNG</name>